<dbReference type="EMBL" id="JAHBOM010000052">
    <property type="protein sequence ID" value="MBU8827697.1"/>
    <property type="molecule type" value="Genomic_DNA"/>
</dbReference>
<dbReference type="Gene3D" id="3.20.20.30">
    <property type="entry name" value="Luciferase-like domain"/>
    <property type="match status" value="1"/>
</dbReference>
<feature type="domain" description="Luciferase-like" evidence="2">
    <location>
        <begin position="4"/>
        <end position="300"/>
    </location>
</feature>
<dbReference type="SUPFAM" id="SSF51679">
    <property type="entry name" value="Bacterial luciferase-like"/>
    <property type="match status" value="1"/>
</dbReference>
<dbReference type="PANTHER" id="PTHR43244">
    <property type="match status" value="1"/>
</dbReference>
<proteinExistence type="predicted"/>
<comment type="caution">
    <text evidence="3">The sequence shown here is derived from an EMBL/GenBank/DDBJ whole genome shotgun (WGS) entry which is preliminary data.</text>
</comment>
<dbReference type="Pfam" id="PF00296">
    <property type="entry name" value="Bac_luciferase"/>
    <property type="match status" value="1"/>
</dbReference>
<dbReference type="InterPro" id="IPR050564">
    <property type="entry name" value="F420-G6PD/mer"/>
</dbReference>
<protein>
    <submittedName>
        <fullName evidence="3">LLM class flavin-dependent oxidoreductase</fullName>
    </submittedName>
</protein>
<evidence type="ECO:0000259" key="2">
    <source>
        <dbReference type="Pfam" id="PF00296"/>
    </source>
</evidence>
<sequence length="352" mass="37550">MPETMAGAKEAESMGFNRIGIWDSPALYREPWVALGAIATATTSVRIGPWVTNPLTRHPAVTAAAMATLDDLAPGRVILGIGTGDSGVYNLGGQAASFAGLANYIAAVRDLITHGEAHWNGARISMAWAAGRSIPIIASAHSTRALRTLAGVADGLVVGLGVHPEIVEQCMEIIGDAAEASGRDPGDLETWWLAPWYLAEDSDAARDAALWRVTAMVHHWPRSHGRGKLLPADLVDRVLELGSHYDMNTHGHPTDEQKLEYAAFARKLGIADYLISRFTFSGTPDDIASQIRASYAAGATNLDCTNPVGHNTLMTGPRVWASKVAPLISDLSHGSRIDRKTDVLQDAGHAKM</sequence>
<keyword evidence="4" id="KW-1185">Reference proteome</keyword>
<dbReference type="Proteomes" id="UP000696413">
    <property type="component" value="Unassembled WGS sequence"/>
</dbReference>
<organism evidence="3 4">
    <name type="scientific">Mycolicibacterium goodii</name>
    <name type="common">Mycobacterium goodii</name>
    <dbReference type="NCBI Taxonomy" id="134601"/>
    <lineage>
        <taxon>Bacteria</taxon>
        <taxon>Bacillati</taxon>
        <taxon>Actinomycetota</taxon>
        <taxon>Actinomycetes</taxon>
        <taxon>Mycobacteriales</taxon>
        <taxon>Mycobacteriaceae</taxon>
        <taxon>Mycolicibacterium</taxon>
    </lineage>
</organism>
<reference evidence="3 4" key="1">
    <citation type="submission" date="2021-05" db="EMBL/GenBank/DDBJ databases">
        <title>Draft Genome Sequences of Clinical Respiratory Isolates of Mycobacterium goodii Recovered in Ireland.</title>
        <authorList>
            <person name="Flanagan P.R."/>
            <person name="Mok S."/>
            <person name="Roycroft E."/>
            <person name="Rogers T.R."/>
            <person name="Fitzgibbon M."/>
        </authorList>
    </citation>
    <scope>NUCLEOTIDE SEQUENCE [LARGE SCALE GENOMIC DNA]</scope>
    <source>
        <strain evidence="3 4">14IE55</strain>
    </source>
</reference>
<keyword evidence="1" id="KW-0560">Oxidoreductase</keyword>
<dbReference type="PANTHER" id="PTHR43244:SF1">
    <property type="entry name" value="5,10-METHYLENETETRAHYDROMETHANOPTERIN REDUCTASE"/>
    <property type="match status" value="1"/>
</dbReference>
<accession>A0ABS6HYG1</accession>
<dbReference type="InterPro" id="IPR011251">
    <property type="entry name" value="Luciferase-like_dom"/>
</dbReference>
<gene>
    <name evidence="3" type="ORF">KL859_33125</name>
</gene>
<evidence type="ECO:0000313" key="3">
    <source>
        <dbReference type="EMBL" id="MBU8827697.1"/>
    </source>
</evidence>
<dbReference type="InterPro" id="IPR036661">
    <property type="entry name" value="Luciferase-like_sf"/>
</dbReference>
<evidence type="ECO:0000256" key="1">
    <source>
        <dbReference type="ARBA" id="ARBA00023002"/>
    </source>
</evidence>
<name>A0ABS6HYG1_MYCGD</name>
<evidence type="ECO:0000313" key="4">
    <source>
        <dbReference type="Proteomes" id="UP000696413"/>
    </source>
</evidence>